<proteinExistence type="predicted"/>
<evidence type="ECO:0000313" key="2">
    <source>
        <dbReference type="EMBL" id="PQQ01152.1"/>
    </source>
</evidence>
<protein>
    <submittedName>
        <fullName evidence="2">Uncharacterized protein</fullName>
    </submittedName>
</protein>
<comment type="caution">
    <text evidence="2">The sequence shown here is derived from an EMBL/GenBank/DDBJ whole genome shotgun (WGS) entry which is preliminary data.</text>
</comment>
<dbReference type="AlphaFoldDB" id="A0A314Y2F7"/>
<evidence type="ECO:0000256" key="1">
    <source>
        <dbReference type="SAM" id="MobiDB-lite"/>
    </source>
</evidence>
<name>A0A314Y2F7_PRUYE</name>
<keyword evidence="3" id="KW-1185">Reference proteome</keyword>
<organism evidence="2 3">
    <name type="scientific">Prunus yedoensis var. nudiflora</name>
    <dbReference type="NCBI Taxonomy" id="2094558"/>
    <lineage>
        <taxon>Eukaryota</taxon>
        <taxon>Viridiplantae</taxon>
        <taxon>Streptophyta</taxon>
        <taxon>Embryophyta</taxon>
        <taxon>Tracheophyta</taxon>
        <taxon>Spermatophyta</taxon>
        <taxon>Magnoliopsida</taxon>
        <taxon>eudicotyledons</taxon>
        <taxon>Gunneridae</taxon>
        <taxon>Pentapetalae</taxon>
        <taxon>rosids</taxon>
        <taxon>fabids</taxon>
        <taxon>Rosales</taxon>
        <taxon>Rosaceae</taxon>
        <taxon>Amygdaloideae</taxon>
        <taxon>Amygdaleae</taxon>
        <taxon>Prunus</taxon>
    </lineage>
</organism>
<feature type="region of interest" description="Disordered" evidence="1">
    <location>
        <begin position="24"/>
        <end position="54"/>
    </location>
</feature>
<dbReference type="Proteomes" id="UP000250321">
    <property type="component" value="Unassembled WGS sequence"/>
</dbReference>
<reference evidence="2 3" key="1">
    <citation type="submission" date="2018-02" db="EMBL/GenBank/DDBJ databases">
        <title>Draft genome of wild Prunus yedoensis var. nudiflora.</title>
        <authorList>
            <person name="Baek S."/>
            <person name="Kim J.-H."/>
            <person name="Choi K."/>
            <person name="Kim G.-B."/>
            <person name="Cho A."/>
            <person name="Jang H."/>
            <person name="Shin C.-H."/>
            <person name="Yu H.-J."/>
            <person name="Mun J.-H."/>
        </authorList>
    </citation>
    <scope>NUCLEOTIDE SEQUENCE [LARGE SCALE GENOMIC DNA]</scope>
    <source>
        <strain evidence="3">cv. Jeju island</strain>
        <tissue evidence="2">Leaf</tissue>
    </source>
</reference>
<accession>A0A314Y2F7</accession>
<dbReference type="EMBL" id="PJQY01001595">
    <property type="protein sequence ID" value="PQQ01152.1"/>
    <property type="molecule type" value="Genomic_DNA"/>
</dbReference>
<sequence length="54" mass="5925">MGVNRNDPRARQLLEKLLKKSIGASGSGLRRHVQPVRALEERVEPATPVGHAEV</sequence>
<evidence type="ECO:0000313" key="3">
    <source>
        <dbReference type="Proteomes" id="UP000250321"/>
    </source>
</evidence>
<gene>
    <name evidence="2" type="ORF">Pyn_41159</name>
</gene>